<evidence type="ECO:0008006" key="3">
    <source>
        <dbReference type="Google" id="ProtNLM"/>
    </source>
</evidence>
<sequence length="172" mass="19237">MAAMLLQREVGDECFAWMVRAGVSARHPILARRVRQYQEAGGPEPVLSFPPEASDEEHEALAAGFPARRAEWRGRRSAAQAEWLIRHVLDRYSPDLLVTEKFAAATRARMLAKLRDEVRRAKDFRTIRIDVESAGWLDALARHNGLGSRSEAVEMMVRVVMEVSGGKAAAKD</sequence>
<dbReference type="EMBL" id="JACTVA010000013">
    <property type="protein sequence ID" value="MBC9207099.1"/>
    <property type="molecule type" value="Genomic_DNA"/>
</dbReference>
<evidence type="ECO:0000313" key="1">
    <source>
        <dbReference type="EMBL" id="MBC9207099.1"/>
    </source>
</evidence>
<reference evidence="1 2" key="1">
    <citation type="journal article" date="2013" name="Int. J. Syst. Evol. Microbiol.">
        <title>Roseomonas aerophila sp. nov., isolated from air.</title>
        <authorList>
            <person name="Kim S.J."/>
            <person name="Weon H.Y."/>
            <person name="Ahn J.H."/>
            <person name="Hong S.B."/>
            <person name="Seok S.J."/>
            <person name="Whang K.S."/>
            <person name="Kwon S.W."/>
        </authorList>
    </citation>
    <scope>NUCLEOTIDE SEQUENCE [LARGE SCALE GENOMIC DNA]</scope>
    <source>
        <strain evidence="1 2">NBRC 108923</strain>
    </source>
</reference>
<evidence type="ECO:0000313" key="2">
    <source>
        <dbReference type="Proteomes" id="UP000626026"/>
    </source>
</evidence>
<gene>
    <name evidence="1" type="ORF">IBL26_09665</name>
</gene>
<protein>
    <recommendedName>
        <fullName evidence="3">Ribbon-helix-helix protein CopG domain-containing protein</fullName>
    </recommendedName>
</protein>
<accession>A0ABR7RLB6</accession>
<keyword evidence="2" id="KW-1185">Reference proteome</keyword>
<comment type="caution">
    <text evidence="1">The sequence shown here is derived from an EMBL/GenBank/DDBJ whole genome shotgun (WGS) entry which is preliminary data.</text>
</comment>
<dbReference type="RefSeq" id="WP_187784268.1">
    <property type="nucleotide sequence ID" value="NZ_JACTVA010000013.1"/>
</dbReference>
<organism evidence="1 2">
    <name type="scientific">Teichococcus aerophilus</name>
    <dbReference type="NCBI Taxonomy" id="1224513"/>
    <lineage>
        <taxon>Bacteria</taxon>
        <taxon>Pseudomonadati</taxon>
        <taxon>Pseudomonadota</taxon>
        <taxon>Alphaproteobacteria</taxon>
        <taxon>Acetobacterales</taxon>
        <taxon>Roseomonadaceae</taxon>
        <taxon>Roseomonas</taxon>
    </lineage>
</organism>
<name>A0ABR7RLB6_9PROT</name>
<dbReference type="Proteomes" id="UP000626026">
    <property type="component" value="Unassembled WGS sequence"/>
</dbReference>
<proteinExistence type="predicted"/>